<dbReference type="GO" id="GO:0016702">
    <property type="term" value="F:oxidoreductase activity, acting on single donors with incorporation of molecular oxygen, incorporation of two atoms of oxygen"/>
    <property type="evidence" value="ECO:0007669"/>
    <property type="project" value="InterPro"/>
</dbReference>
<feature type="domain" description="Ig-like" evidence="4">
    <location>
        <begin position="246"/>
        <end position="327"/>
    </location>
</feature>
<evidence type="ECO:0000259" key="4">
    <source>
        <dbReference type="PROSITE" id="PS50835"/>
    </source>
</evidence>
<dbReference type="Proteomes" id="UP000603141">
    <property type="component" value="Unassembled WGS sequence"/>
</dbReference>
<dbReference type="Pfam" id="PF00775">
    <property type="entry name" value="Dioxygenase_C"/>
    <property type="match status" value="1"/>
</dbReference>
<dbReference type="AlphaFoldDB" id="A0A934SAZ2"/>
<dbReference type="Gene3D" id="2.60.130.10">
    <property type="entry name" value="Aromatic compound dioxygenase"/>
    <property type="match status" value="1"/>
</dbReference>
<dbReference type="PANTHER" id="PTHR45080:SF8">
    <property type="entry name" value="IG-LIKE DOMAIN-CONTAINING PROTEIN"/>
    <property type="match status" value="1"/>
</dbReference>
<keyword evidence="1 3" id="KW-0732">Signal</keyword>
<dbReference type="GO" id="GO:0007156">
    <property type="term" value="P:homophilic cell adhesion via plasma membrane adhesion molecules"/>
    <property type="evidence" value="ECO:0007669"/>
    <property type="project" value="TreeGrafter"/>
</dbReference>
<evidence type="ECO:0000256" key="2">
    <source>
        <dbReference type="ARBA" id="ARBA00023157"/>
    </source>
</evidence>
<dbReference type="RefSeq" id="WP_200268715.1">
    <property type="nucleotide sequence ID" value="NZ_JAENIJ010000007.1"/>
</dbReference>
<organism evidence="5 6">
    <name type="scientific">Luteolibacter pohnpeiensis</name>
    <dbReference type="NCBI Taxonomy" id="454153"/>
    <lineage>
        <taxon>Bacteria</taxon>
        <taxon>Pseudomonadati</taxon>
        <taxon>Verrucomicrobiota</taxon>
        <taxon>Verrucomicrobiia</taxon>
        <taxon>Verrucomicrobiales</taxon>
        <taxon>Verrucomicrobiaceae</taxon>
        <taxon>Luteolibacter</taxon>
    </lineage>
</organism>
<dbReference type="InterPro" id="IPR000627">
    <property type="entry name" value="Intradiol_dOase_C"/>
</dbReference>
<evidence type="ECO:0000256" key="1">
    <source>
        <dbReference type="ARBA" id="ARBA00022729"/>
    </source>
</evidence>
<dbReference type="InterPro" id="IPR013783">
    <property type="entry name" value="Ig-like_fold"/>
</dbReference>
<reference evidence="5" key="1">
    <citation type="submission" date="2021-01" db="EMBL/GenBank/DDBJ databases">
        <title>Modified the classification status of verrucomicrobia.</title>
        <authorList>
            <person name="Feng X."/>
        </authorList>
    </citation>
    <scope>NUCLEOTIDE SEQUENCE</scope>
    <source>
        <strain evidence="5">KCTC 22041</strain>
    </source>
</reference>
<comment type="caution">
    <text evidence="5">The sequence shown here is derived from an EMBL/GenBank/DDBJ whole genome shotgun (WGS) entry which is preliminary data.</text>
</comment>
<dbReference type="InterPro" id="IPR003599">
    <property type="entry name" value="Ig_sub"/>
</dbReference>
<sequence length="548" mass="58204">MKSAIFARSYLASIVSLVLVGNASALDETPSTTEGPYYTMSSQNTVLNSSSSNYAPHLQTTEGTDNDLIHIYSTSSQATGTVTKLSGTLVNTSGTAISGALIELWEADNGGIYWYSSSSSSTNNYANRDKNFQGYGTCTTDSSGAWSFLTIKPGLYTGRIRHFHLKVRVNGTEYVTSQLMPSDEVTATPSDNVVSSLKSTYGSSGLARCVYTPTSGTITWDNETYTGQLVEDRQLVINYTPSTTAPTITTEPTSVTVTEGESATFSVVATGTSPLTYQWYEVDSGAITDATSDTYTISSTTTADAGSYYCIVSNTAGSDTSETVTLTVNAASTAPTITDDPDSATVDIGDSVDFTVVADGTSPLTYQWYKGESTISGANSETYSIDSVALADAGSYYVIVSNSAGTDTSDSALLSVNQPFTTFLNYYEISSESATDDHDSDGIPNILEFLLGGDPTTPDSSIQPASEFQTVDGSNVLVYSFYVVSETGSTSWNIEYSTELTEWTTATDGTNGVSIVTEETETEGLNHVTVTIPATDTRFFARLRVTTP</sequence>
<feature type="chain" id="PRO_5037115070" evidence="3">
    <location>
        <begin position="26"/>
        <end position="548"/>
    </location>
</feature>
<name>A0A934SAZ2_9BACT</name>
<dbReference type="SMART" id="SM00409">
    <property type="entry name" value="IG"/>
    <property type="match status" value="2"/>
</dbReference>
<dbReference type="InterPro" id="IPR050958">
    <property type="entry name" value="Cell_Adh-Cytoskel_Orgn"/>
</dbReference>
<dbReference type="PANTHER" id="PTHR45080">
    <property type="entry name" value="CONTACTIN 5"/>
    <property type="match status" value="1"/>
</dbReference>
<protein>
    <submittedName>
        <fullName evidence="5">Immunoglobulin domain-containing protein</fullName>
    </submittedName>
</protein>
<evidence type="ECO:0000313" key="6">
    <source>
        <dbReference type="Proteomes" id="UP000603141"/>
    </source>
</evidence>
<dbReference type="InterPro" id="IPR015889">
    <property type="entry name" value="Intradiol_dOase_core"/>
</dbReference>
<dbReference type="EMBL" id="JAENIJ010000007">
    <property type="protein sequence ID" value="MBK1882003.1"/>
    <property type="molecule type" value="Genomic_DNA"/>
</dbReference>
<feature type="domain" description="Ig-like" evidence="4">
    <location>
        <begin position="335"/>
        <end position="415"/>
    </location>
</feature>
<proteinExistence type="predicted"/>
<evidence type="ECO:0000313" key="5">
    <source>
        <dbReference type="EMBL" id="MBK1882003.1"/>
    </source>
</evidence>
<dbReference type="SUPFAM" id="SSF49482">
    <property type="entry name" value="Aromatic compound dioxygenase"/>
    <property type="match status" value="1"/>
</dbReference>
<dbReference type="GO" id="GO:0008199">
    <property type="term" value="F:ferric iron binding"/>
    <property type="evidence" value="ECO:0007669"/>
    <property type="project" value="InterPro"/>
</dbReference>
<evidence type="ECO:0000256" key="3">
    <source>
        <dbReference type="SAM" id="SignalP"/>
    </source>
</evidence>
<dbReference type="InterPro" id="IPR003598">
    <property type="entry name" value="Ig_sub2"/>
</dbReference>
<dbReference type="PROSITE" id="PS50835">
    <property type="entry name" value="IG_LIKE"/>
    <property type="match status" value="2"/>
</dbReference>
<gene>
    <name evidence="5" type="ORF">JIN85_06225</name>
</gene>
<dbReference type="InterPro" id="IPR036179">
    <property type="entry name" value="Ig-like_dom_sf"/>
</dbReference>
<keyword evidence="2" id="KW-1015">Disulfide bond</keyword>
<dbReference type="InterPro" id="IPR007110">
    <property type="entry name" value="Ig-like_dom"/>
</dbReference>
<accession>A0A934SAZ2</accession>
<dbReference type="GO" id="GO:0050808">
    <property type="term" value="P:synapse organization"/>
    <property type="evidence" value="ECO:0007669"/>
    <property type="project" value="TreeGrafter"/>
</dbReference>
<dbReference type="PROSITE" id="PS00083">
    <property type="entry name" value="INTRADIOL_DIOXYGENAS"/>
    <property type="match status" value="1"/>
</dbReference>
<dbReference type="Gene3D" id="2.60.40.10">
    <property type="entry name" value="Immunoglobulins"/>
    <property type="match status" value="2"/>
</dbReference>
<dbReference type="Pfam" id="PF13927">
    <property type="entry name" value="Ig_3"/>
    <property type="match status" value="2"/>
</dbReference>
<feature type="signal peptide" evidence="3">
    <location>
        <begin position="1"/>
        <end position="25"/>
    </location>
</feature>
<dbReference type="SMART" id="SM00408">
    <property type="entry name" value="IGc2"/>
    <property type="match status" value="2"/>
</dbReference>
<keyword evidence="6" id="KW-1185">Reference proteome</keyword>
<dbReference type="SUPFAM" id="SSF48726">
    <property type="entry name" value="Immunoglobulin"/>
    <property type="match status" value="2"/>
</dbReference>
<dbReference type="GO" id="GO:0005886">
    <property type="term" value="C:plasma membrane"/>
    <property type="evidence" value="ECO:0007669"/>
    <property type="project" value="TreeGrafter"/>
</dbReference>